<evidence type="ECO:0000313" key="1">
    <source>
        <dbReference type="EMBL" id="PSR31635.1"/>
    </source>
</evidence>
<evidence type="ECO:0000313" key="2">
    <source>
        <dbReference type="Proteomes" id="UP000242972"/>
    </source>
</evidence>
<reference evidence="1 2" key="1">
    <citation type="journal article" date="2014" name="BMC Genomics">
        <title>Comparison of environmental and isolate Sulfobacillus genomes reveals diverse carbon, sulfur, nitrogen, and hydrogen metabolisms.</title>
        <authorList>
            <person name="Justice N.B."/>
            <person name="Norman A."/>
            <person name="Brown C.T."/>
            <person name="Singh A."/>
            <person name="Thomas B.C."/>
            <person name="Banfield J.F."/>
        </authorList>
    </citation>
    <scope>NUCLEOTIDE SEQUENCE [LARGE SCALE GENOMIC DNA]</scope>
    <source>
        <strain evidence="1">AMDSBA4</strain>
    </source>
</reference>
<name>A0A2T2XAW5_9FIRM</name>
<dbReference type="Proteomes" id="UP000242972">
    <property type="component" value="Unassembled WGS sequence"/>
</dbReference>
<accession>A0A2T2XAW5</accession>
<comment type="caution">
    <text evidence="1">The sequence shown here is derived from an EMBL/GenBank/DDBJ whole genome shotgun (WGS) entry which is preliminary data.</text>
</comment>
<proteinExistence type="predicted"/>
<organism evidence="1 2">
    <name type="scientific">Sulfobacillus benefaciens</name>
    <dbReference type="NCBI Taxonomy" id="453960"/>
    <lineage>
        <taxon>Bacteria</taxon>
        <taxon>Bacillati</taxon>
        <taxon>Bacillota</taxon>
        <taxon>Clostridia</taxon>
        <taxon>Eubacteriales</taxon>
        <taxon>Clostridiales Family XVII. Incertae Sedis</taxon>
        <taxon>Sulfobacillus</taxon>
    </lineage>
</organism>
<dbReference type="EMBL" id="PXYW01000059">
    <property type="protein sequence ID" value="PSR31635.1"/>
    <property type="molecule type" value="Genomic_DNA"/>
</dbReference>
<dbReference type="AlphaFoldDB" id="A0A2T2XAW5"/>
<gene>
    <name evidence="1" type="ORF">C7B46_16515</name>
</gene>
<protein>
    <submittedName>
        <fullName evidence="1">Uncharacterized protein</fullName>
    </submittedName>
</protein>
<sequence length="236" mass="26318">MATAESTELTVWKKLPVGVEFPEQDLRPERYRTKARGFEGPIDTVPTITGVILAVRAARWLPFVELDATGKEIERDPVPTQCQLVEPGTGAWRSAPLDPLSDIDLRSCAECPMNKWGTATNGGKGKACREKRLLLVLRDGEDLPVVVIAPPTSILAVQQFETRAAARRKRLGQIHVKLSTVYQKQGQMEWGVLAIEELGILDDDAQADLVQRLLHGPLHEFYTEWTRPPVQQDATY</sequence>